<name>A0A4C1V7F0_EUMVA</name>
<keyword evidence="2" id="KW-1185">Reference proteome</keyword>
<gene>
    <name evidence="1" type="ORF">EVAR_19000_1</name>
</gene>
<sequence length="200" mass="22695">MYDSRIRCFFHWSTTASDTTRTHTRAVAGAGAAVGGLWLRQAVATGYRDGRRISICRLSIEYPLSACTQVRNKIVAGAFPRGRALARTRAARRAGLFGNANDRVQLSTTLSIADDIGGAQGRHIRRLTFAMKLLKSKKEKKILGSPYKQRRQDKGEFHRLVRELESDDEKFHQYFRMNQAQYEEIHSLIEGDIKSTYEIS</sequence>
<evidence type="ECO:0000313" key="2">
    <source>
        <dbReference type="Proteomes" id="UP000299102"/>
    </source>
</evidence>
<dbReference type="Proteomes" id="UP000299102">
    <property type="component" value="Unassembled WGS sequence"/>
</dbReference>
<accession>A0A4C1V7F0</accession>
<organism evidence="1 2">
    <name type="scientific">Eumeta variegata</name>
    <name type="common">Bagworm moth</name>
    <name type="synonym">Eumeta japonica</name>
    <dbReference type="NCBI Taxonomy" id="151549"/>
    <lineage>
        <taxon>Eukaryota</taxon>
        <taxon>Metazoa</taxon>
        <taxon>Ecdysozoa</taxon>
        <taxon>Arthropoda</taxon>
        <taxon>Hexapoda</taxon>
        <taxon>Insecta</taxon>
        <taxon>Pterygota</taxon>
        <taxon>Neoptera</taxon>
        <taxon>Endopterygota</taxon>
        <taxon>Lepidoptera</taxon>
        <taxon>Glossata</taxon>
        <taxon>Ditrysia</taxon>
        <taxon>Tineoidea</taxon>
        <taxon>Psychidae</taxon>
        <taxon>Oiketicinae</taxon>
        <taxon>Eumeta</taxon>
    </lineage>
</organism>
<evidence type="ECO:0000313" key="1">
    <source>
        <dbReference type="EMBL" id="GBP34609.1"/>
    </source>
</evidence>
<protein>
    <submittedName>
        <fullName evidence="1">Uncharacterized protein</fullName>
    </submittedName>
</protein>
<proteinExistence type="predicted"/>
<dbReference type="EMBL" id="BGZK01000291">
    <property type="protein sequence ID" value="GBP34609.1"/>
    <property type="molecule type" value="Genomic_DNA"/>
</dbReference>
<reference evidence="1 2" key="1">
    <citation type="journal article" date="2019" name="Commun. Biol.">
        <title>The bagworm genome reveals a unique fibroin gene that provides high tensile strength.</title>
        <authorList>
            <person name="Kono N."/>
            <person name="Nakamura H."/>
            <person name="Ohtoshi R."/>
            <person name="Tomita M."/>
            <person name="Numata K."/>
            <person name="Arakawa K."/>
        </authorList>
    </citation>
    <scope>NUCLEOTIDE SEQUENCE [LARGE SCALE GENOMIC DNA]</scope>
</reference>
<dbReference type="OrthoDB" id="2668416at2759"/>
<comment type="caution">
    <text evidence="1">The sequence shown here is derived from an EMBL/GenBank/DDBJ whole genome shotgun (WGS) entry which is preliminary data.</text>
</comment>
<dbReference type="AlphaFoldDB" id="A0A4C1V7F0"/>